<feature type="compositionally biased region" description="Polar residues" evidence="1">
    <location>
        <begin position="65"/>
        <end position="77"/>
    </location>
</feature>
<reference evidence="2 3" key="1">
    <citation type="submission" date="2019-02" db="EMBL/GenBank/DDBJ databases">
        <title>Deep-cultivation of Planctomycetes and their phenomic and genomic characterization uncovers novel biology.</title>
        <authorList>
            <person name="Wiegand S."/>
            <person name="Jogler M."/>
            <person name="Boedeker C."/>
            <person name="Pinto D."/>
            <person name="Vollmers J."/>
            <person name="Rivas-Marin E."/>
            <person name="Kohn T."/>
            <person name="Peeters S.H."/>
            <person name="Heuer A."/>
            <person name="Rast P."/>
            <person name="Oberbeckmann S."/>
            <person name="Bunk B."/>
            <person name="Jeske O."/>
            <person name="Meyerdierks A."/>
            <person name="Storesund J.E."/>
            <person name="Kallscheuer N."/>
            <person name="Luecker S."/>
            <person name="Lage O.M."/>
            <person name="Pohl T."/>
            <person name="Merkel B.J."/>
            <person name="Hornburger P."/>
            <person name="Mueller R.-W."/>
            <person name="Bruemmer F."/>
            <person name="Labrenz M."/>
            <person name="Spormann A.M."/>
            <person name="Op den Camp H."/>
            <person name="Overmann J."/>
            <person name="Amann R."/>
            <person name="Jetten M.S.M."/>
            <person name="Mascher T."/>
            <person name="Medema M.H."/>
            <person name="Devos D.P."/>
            <person name="Kaster A.-K."/>
            <person name="Ovreas L."/>
            <person name="Rohde M."/>
            <person name="Galperin M.Y."/>
            <person name="Jogler C."/>
        </authorList>
    </citation>
    <scope>NUCLEOTIDE SEQUENCE [LARGE SCALE GENOMIC DNA]</scope>
    <source>
        <strain evidence="2 3">TBK1r</strain>
    </source>
</reference>
<proteinExistence type="predicted"/>
<feature type="compositionally biased region" description="Gly residues" evidence="1">
    <location>
        <begin position="84"/>
        <end position="94"/>
    </location>
</feature>
<accession>A0ABX5XU49</accession>
<dbReference type="Proteomes" id="UP000318081">
    <property type="component" value="Chromosome"/>
</dbReference>
<feature type="region of interest" description="Disordered" evidence="1">
    <location>
        <begin position="65"/>
        <end position="94"/>
    </location>
</feature>
<dbReference type="PROSITE" id="PS51257">
    <property type="entry name" value="PROKAR_LIPOPROTEIN"/>
    <property type="match status" value="1"/>
</dbReference>
<gene>
    <name evidence="2" type="ORF">TBK1r_42360</name>
</gene>
<protein>
    <recommendedName>
        <fullName evidence="4">DUF4266 domain-containing protein</fullName>
    </recommendedName>
</protein>
<evidence type="ECO:0000313" key="3">
    <source>
        <dbReference type="Proteomes" id="UP000318081"/>
    </source>
</evidence>
<dbReference type="RefSeq" id="WP_145214652.1">
    <property type="nucleotide sequence ID" value="NZ_CP036432.1"/>
</dbReference>
<evidence type="ECO:0008006" key="4">
    <source>
        <dbReference type="Google" id="ProtNLM"/>
    </source>
</evidence>
<organism evidence="2 3">
    <name type="scientific">Stieleria magnilauensis</name>
    <dbReference type="NCBI Taxonomy" id="2527963"/>
    <lineage>
        <taxon>Bacteria</taxon>
        <taxon>Pseudomonadati</taxon>
        <taxon>Planctomycetota</taxon>
        <taxon>Planctomycetia</taxon>
        <taxon>Pirellulales</taxon>
        <taxon>Pirellulaceae</taxon>
        <taxon>Stieleria</taxon>
    </lineage>
</organism>
<sequence>MNMKMTQNVMRLALGGLLVSTTGCATGRLPWLAKREDRSSMESYVAQAASNIEYNTDVDLTQDYQPNAQPVASYTTPSQPGSRSSGGVGGSCCH</sequence>
<keyword evidence="3" id="KW-1185">Reference proteome</keyword>
<evidence type="ECO:0000256" key="1">
    <source>
        <dbReference type="SAM" id="MobiDB-lite"/>
    </source>
</evidence>
<dbReference type="EMBL" id="CP036432">
    <property type="protein sequence ID" value="QDV85257.1"/>
    <property type="molecule type" value="Genomic_DNA"/>
</dbReference>
<evidence type="ECO:0000313" key="2">
    <source>
        <dbReference type="EMBL" id="QDV85257.1"/>
    </source>
</evidence>
<name>A0ABX5XU49_9BACT</name>